<dbReference type="Proteomes" id="UP000887013">
    <property type="component" value="Unassembled WGS sequence"/>
</dbReference>
<keyword evidence="3" id="KW-1185">Reference proteome</keyword>
<feature type="region of interest" description="Disordered" evidence="1">
    <location>
        <begin position="1"/>
        <end position="90"/>
    </location>
</feature>
<proteinExistence type="predicted"/>
<gene>
    <name evidence="2" type="primary">Ercc1</name>
    <name evidence="2" type="ORF">NPIL_558491</name>
</gene>
<name>A0A8X6TQV5_NEPPI</name>
<dbReference type="EMBL" id="BMAW01014146">
    <property type="protein sequence ID" value="GFT37675.1"/>
    <property type="molecule type" value="Genomic_DNA"/>
</dbReference>
<reference evidence="2" key="1">
    <citation type="submission" date="2020-08" db="EMBL/GenBank/DDBJ databases">
        <title>Multicomponent nature underlies the extraordinary mechanical properties of spider dragline silk.</title>
        <authorList>
            <person name="Kono N."/>
            <person name="Nakamura H."/>
            <person name="Mori M."/>
            <person name="Yoshida Y."/>
            <person name="Ohtoshi R."/>
            <person name="Malay A.D."/>
            <person name="Moran D.A.P."/>
            <person name="Tomita M."/>
            <person name="Numata K."/>
            <person name="Arakawa K."/>
        </authorList>
    </citation>
    <scope>NUCLEOTIDE SEQUENCE</scope>
</reference>
<evidence type="ECO:0000313" key="3">
    <source>
        <dbReference type="Proteomes" id="UP000887013"/>
    </source>
</evidence>
<feature type="compositionally biased region" description="Polar residues" evidence="1">
    <location>
        <begin position="45"/>
        <end position="77"/>
    </location>
</feature>
<evidence type="ECO:0000313" key="2">
    <source>
        <dbReference type="EMBL" id="GFT37675.1"/>
    </source>
</evidence>
<dbReference type="AlphaFoldDB" id="A0A8X6TQV5"/>
<comment type="caution">
    <text evidence="2">The sequence shown here is derived from an EMBL/GenBank/DDBJ whole genome shotgun (WGS) entry which is preliminary data.</text>
</comment>
<protein>
    <submittedName>
        <fullName evidence="2">DNA excision repair protein ERCC-1</fullName>
    </submittedName>
</protein>
<accession>A0A8X6TQV5</accession>
<evidence type="ECO:0000256" key="1">
    <source>
        <dbReference type="SAM" id="MobiDB-lite"/>
    </source>
</evidence>
<sequence>MESSPKKFSVPQDIDDSFEDISSTAPRCFKPGSILNESPKKDESSSNSVAPSLENKQSLSAPDSLKTGNKQTHSFETAPSYPNKKPPTTRFQSEFENLKESKFYDKSVESCS</sequence>
<organism evidence="2 3">
    <name type="scientific">Nephila pilipes</name>
    <name type="common">Giant wood spider</name>
    <name type="synonym">Nephila maculata</name>
    <dbReference type="NCBI Taxonomy" id="299642"/>
    <lineage>
        <taxon>Eukaryota</taxon>
        <taxon>Metazoa</taxon>
        <taxon>Ecdysozoa</taxon>
        <taxon>Arthropoda</taxon>
        <taxon>Chelicerata</taxon>
        <taxon>Arachnida</taxon>
        <taxon>Araneae</taxon>
        <taxon>Araneomorphae</taxon>
        <taxon>Entelegynae</taxon>
        <taxon>Araneoidea</taxon>
        <taxon>Nephilidae</taxon>
        <taxon>Nephila</taxon>
    </lineage>
</organism>